<protein>
    <submittedName>
        <fullName evidence="1">Uncharacterized protein</fullName>
    </submittedName>
</protein>
<reference evidence="1" key="2">
    <citation type="submission" date="2020-11" db="EMBL/GenBank/DDBJ databases">
        <authorList>
            <consortium name="DOE Joint Genome Institute"/>
            <person name="Kuo A."/>
            <person name="Miyauchi S."/>
            <person name="Kiss E."/>
            <person name="Drula E."/>
            <person name="Kohler A."/>
            <person name="Sanchez-Garcia M."/>
            <person name="Andreopoulos B."/>
            <person name="Barry K.W."/>
            <person name="Bonito G."/>
            <person name="Buee M."/>
            <person name="Carver A."/>
            <person name="Chen C."/>
            <person name="Cichocki N."/>
            <person name="Clum A."/>
            <person name="Culley D."/>
            <person name="Crous P.W."/>
            <person name="Fauchery L."/>
            <person name="Girlanda M."/>
            <person name="Hayes R."/>
            <person name="Keri Z."/>
            <person name="Labutti K."/>
            <person name="Lipzen A."/>
            <person name="Lombard V."/>
            <person name="Magnuson J."/>
            <person name="Maillard F."/>
            <person name="Morin E."/>
            <person name="Murat C."/>
            <person name="Nolan M."/>
            <person name="Ohm R."/>
            <person name="Pangilinan J."/>
            <person name="Pereira M."/>
            <person name="Perotto S."/>
            <person name="Peter M."/>
            <person name="Riley R."/>
            <person name="Sitrit Y."/>
            <person name="Stielow B."/>
            <person name="Szollosi G."/>
            <person name="Zifcakova L."/>
            <person name="Stursova M."/>
            <person name="Spatafora J.W."/>
            <person name="Tedersoo L."/>
            <person name="Vaario L.-M."/>
            <person name="Yamada A."/>
            <person name="Yan M."/>
            <person name="Wang P."/>
            <person name="Xu J."/>
            <person name="Bruns T."/>
            <person name="Baldrian P."/>
            <person name="Vilgalys R."/>
            <person name="Henrissat B."/>
            <person name="Grigoriev I.V."/>
            <person name="Hibbett D."/>
            <person name="Nagy L.G."/>
            <person name="Martin F.M."/>
        </authorList>
    </citation>
    <scope>NUCLEOTIDE SEQUENCE</scope>
    <source>
        <strain evidence="1">UH-Tt-Lm1</strain>
    </source>
</reference>
<sequence>MSHESRPDLLMFGPSTLAKSDKENCRRCPLQPISQLVKIEDEVMEVARAKDAPRVAEDPAQASNEGDRGLLFDYVDSAAEQSPSDGDVGPGVPQFGDIWEADWSAQRSLFLSA</sequence>
<evidence type="ECO:0000313" key="1">
    <source>
        <dbReference type="EMBL" id="KAF9782705.1"/>
    </source>
</evidence>
<reference evidence="1" key="1">
    <citation type="journal article" date="2020" name="Nat. Commun.">
        <title>Large-scale genome sequencing of mycorrhizal fungi provides insights into the early evolution of symbiotic traits.</title>
        <authorList>
            <person name="Miyauchi S."/>
            <person name="Kiss E."/>
            <person name="Kuo A."/>
            <person name="Drula E."/>
            <person name="Kohler A."/>
            <person name="Sanchez-Garcia M."/>
            <person name="Morin E."/>
            <person name="Andreopoulos B."/>
            <person name="Barry K.W."/>
            <person name="Bonito G."/>
            <person name="Buee M."/>
            <person name="Carver A."/>
            <person name="Chen C."/>
            <person name="Cichocki N."/>
            <person name="Clum A."/>
            <person name="Culley D."/>
            <person name="Crous P.W."/>
            <person name="Fauchery L."/>
            <person name="Girlanda M."/>
            <person name="Hayes R.D."/>
            <person name="Keri Z."/>
            <person name="LaButti K."/>
            <person name="Lipzen A."/>
            <person name="Lombard V."/>
            <person name="Magnuson J."/>
            <person name="Maillard F."/>
            <person name="Murat C."/>
            <person name="Nolan M."/>
            <person name="Ohm R.A."/>
            <person name="Pangilinan J."/>
            <person name="Pereira M.F."/>
            <person name="Perotto S."/>
            <person name="Peter M."/>
            <person name="Pfister S."/>
            <person name="Riley R."/>
            <person name="Sitrit Y."/>
            <person name="Stielow J.B."/>
            <person name="Szollosi G."/>
            <person name="Zifcakova L."/>
            <person name="Stursova M."/>
            <person name="Spatafora J.W."/>
            <person name="Tedersoo L."/>
            <person name="Vaario L.M."/>
            <person name="Yamada A."/>
            <person name="Yan M."/>
            <person name="Wang P."/>
            <person name="Xu J."/>
            <person name="Bruns T."/>
            <person name="Baldrian P."/>
            <person name="Vilgalys R."/>
            <person name="Dunand C."/>
            <person name="Henrissat B."/>
            <person name="Grigoriev I.V."/>
            <person name="Hibbett D."/>
            <person name="Nagy L.G."/>
            <person name="Martin F.M."/>
        </authorList>
    </citation>
    <scope>NUCLEOTIDE SEQUENCE</scope>
    <source>
        <strain evidence="1">UH-Tt-Lm1</strain>
    </source>
</reference>
<accession>A0A9P6HAP4</accession>
<name>A0A9P6HAP4_9AGAM</name>
<organism evidence="1 2">
    <name type="scientific">Thelephora terrestris</name>
    <dbReference type="NCBI Taxonomy" id="56493"/>
    <lineage>
        <taxon>Eukaryota</taxon>
        <taxon>Fungi</taxon>
        <taxon>Dikarya</taxon>
        <taxon>Basidiomycota</taxon>
        <taxon>Agaricomycotina</taxon>
        <taxon>Agaricomycetes</taxon>
        <taxon>Thelephorales</taxon>
        <taxon>Thelephoraceae</taxon>
        <taxon>Thelephora</taxon>
    </lineage>
</organism>
<dbReference type="AlphaFoldDB" id="A0A9P6HAP4"/>
<evidence type="ECO:0000313" key="2">
    <source>
        <dbReference type="Proteomes" id="UP000736335"/>
    </source>
</evidence>
<comment type="caution">
    <text evidence="1">The sequence shown here is derived from an EMBL/GenBank/DDBJ whole genome shotgun (WGS) entry which is preliminary data.</text>
</comment>
<gene>
    <name evidence="1" type="ORF">BJ322DRAFT_1110591</name>
</gene>
<proteinExistence type="predicted"/>
<dbReference type="EMBL" id="WIUZ02000011">
    <property type="protein sequence ID" value="KAF9782705.1"/>
    <property type="molecule type" value="Genomic_DNA"/>
</dbReference>
<dbReference type="Proteomes" id="UP000736335">
    <property type="component" value="Unassembled WGS sequence"/>
</dbReference>
<keyword evidence="2" id="KW-1185">Reference proteome</keyword>